<protein>
    <submittedName>
        <fullName evidence="1">N-acylneuraminate cytidylyltransferase</fullName>
    </submittedName>
</protein>
<dbReference type="AlphaFoldDB" id="A0A0G1LUR3"/>
<dbReference type="Proteomes" id="UP000033945">
    <property type="component" value="Unassembled WGS sequence"/>
</dbReference>
<gene>
    <name evidence="1" type="ORF">UW55_C0003G0022</name>
</gene>
<accession>A0A0G1LUR3</accession>
<dbReference type="PANTHER" id="PTHR21485">
    <property type="entry name" value="HAD SUPERFAMILY MEMBERS CMAS AND KDSC"/>
    <property type="match status" value="1"/>
</dbReference>
<proteinExistence type="predicted"/>
<comment type="caution">
    <text evidence="1">The sequence shown here is derived from an EMBL/GenBank/DDBJ whole genome shotgun (WGS) entry which is preliminary data.</text>
</comment>
<evidence type="ECO:0000313" key="1">
    <source>
        <dbReference type="EMBL" id="KKT63454.1"/>
    </source>
</evidence>
<dbReference type="GO" id="GO:0008781">
    <property type="term" value="F:N-acylneuraminate cytidylyltransferase activity"/>
    <property type="evidence" value="ECO:0007669"/>
    <property type="project" value="TreeGrafter"/>
</dbReference>
<dbReference type="PANTHER" id="PTHR21485:SF3">
    <property type="entry name" value="N-ACYLNEURAMINATE CYTIDYLYLTRANSFERASE"/>
    <property type="match status" value="1"/>
</dbReference>
<dbReference type="CDD" id="cd02513">
    <property type="entry name" value="CMP-NeuAc_Synthase"/>
    <property type="match status" value="1"/>
</dbReference>
<dbReference type="InterPro" id="IPR003329">
    <property type="entry name" value="Cytidylyl_trans"/>
</dbReference>
<evidence type="ECO:0000313" key="2">
    <source>
        <dbReference type="Proteomes" id="UP000033945"/>
    </source>
</evidence>
<keyword evidence="1" id="KW-0808">Transferase</keyword>
<keyword evidence="1" id="KW-0548">Nucleotidyltransferase</keyword>
<dbReference type="EMBL" id="LCIT01000003">
    <property type="protein sequence ID" value="KKT63454.1"/>
    <property type="molecule type" value="Genomic_DNA"/>
</dbReference>
<dbReference type="InterPro" id="IPR029044">
    <property type="entry name" value="Nucleotide-diphossugar_trans"/>
</dbReference>
<dbReference type="Pfam" id="PF02348">
    <property type="entry name" value="CTP_transf_3"/>
    <property type="match status" value="1"/>
</dbReference>
<dbReference type="PATRIC" id="fig|1618648.3.peg.342"/>
<organism evidence="1 2">
    <name type="scientific">Candidatus Giovannonibacteria bacterium GW2011_GWA2_44_26</name>
    <dbReference type="NCBI Taxonomy" id="1618648"/>
    <lineage>
        <taxon>Bacteria</taxon>
        <taxon>Candidatus Giovannoniibacteriota</taxon>
    </lineage>
</organism>
<dbReference type="InterPro" id="IPR050793">
    <property type="entry name" value="CMP-NeuNAc_synthase"/>
</dbReference>
<name>A0A0G1LUR3_9BACT</name>
<reference evidence="1 2" key="1">
    <citation type="journal article" date="2015" name="Nature">
        <title>rRNA introns, odd ribosomes, and small enigmatic genomes across a large radiation of phyla.</title>
        <authorList>
            <person name="Brown C.T."/>
            <person name="Hug L.A."/>
            <person name="Thomas B.C."/>
            <person name="Sharon I."/>
            <person name="Castelle C.J."/>
            <person name="Singh A."/>
            <person name="Wilkins M.J."/>
            <person name="Williams K.H."/>
            <person name="Banfield J.F."/>
        </authorList>
    </citation>
    <scope>NUCLEOTIDE SEQUENCE [LARGE SCALE GENOMIC DNA]</scope>
</reference>
<dbReference type="Gene3D" id="3.90.550.10">
    <property type="entry name" value="Spore Coat Polysaccharide Biosynthesis Protein SpsA, Chain A"/>
    <property type="match status" value="1"/>
</dbReference>
<sequence>MTKILSIIPARGGSKGIPRKNIRLLNGKPLIAWTIGAALESGVIDKLVVSTEDAEIAEIARKYGAEVVDRPMELAGDAVLTEPVMSHALEVVEAAGYKPDYVSLIQCTSPFLNKEIIREAAGKVLNQGFNSCITCFLPDRHEFKWRKEDLGEHFIPEHDVERRPRRQDLPKIYHENGAFYITKTDFFKKTKNRFGGSEARVTAILMNETESLQIDNEHDLWLAELLMKKFGKK</sequence>
<dbReference type="SUPFAM" id="SSF53448">
    <property type="entry name" value="Nucleotide-diphospho-sugar transferases"/>
    <property type="match status" value="1"/>
</dbReference>